<evidence type="ECO:0000256" key="6">
    <source>
        <dbReference type="SAM" id="MobiDB-lite"/>
    </source>
</evidence>
<dbReference type="SUPFAM" id="SSF161111">
    <property type="entry name" value="Cation efflux protein transmembrane domain-like"/>
    <property type="match status" value="1"/>
</dbReference>
<keyword evidence="5" id="KW-0472">Membrane</keyword>
<dbReference type="OrthoDB" id="1751472at2759"/>
<dbReference type="PANTHER" id="PTHR43840:SF15">
    <property type="entry name" value="MITOCHONDRIAL METAL TRANSPORTER 1-RELATED"/>
    <property type="match status" value="1"/>
</dbReference>
<protein>
    <submittedName>
        <fullName evidence="8">Metal tolerance C1</fullName>
    </submittedName>
</protein>
<feature type="domain" description="Cation efflux protein transmembrane" evidence="7">
    <location>
        <begin position="35"/>
        <end position="83"/>
    </location>
</feature>
<keyword evidence="4" id="KW-1133">Transmembrane helix</keyword>
<dbReference type="Pfam" id="PF01545">
    <property type="entry name" value="Cation_efflux"/>
    <property type="match status" value="1"/>
</dbReference>
<dbReference type="InterPro" id="IPR027469">
    <property type="entry name" value="Cation_efflux_TMD_sf"/>
</dbReference>
<evidence type="ECO:0000256" key="3">
    <source>
        <dbReference type="ARBA" id="ARBA00022692"/>
    </source>
</evidence>
<evidence type="ECO:0000313" key="8">
    <source>
        <dbReference type="EMBL" id="CAA3009804.1"/>
    </source>
</evidence>
<reference evidence="8 9" key="1">
    <citation type="submission" date="2019-12" db="EMBL/GenBank/DDBJ databases">
        <authorList>
            <person name="Alioto T."/>
            <person name="Alioto T."/>
            <person name="Gomez Garrido J."/>
        </authorList>
    </citation>
    <scope>NUCLEOTIDE SEQUENCE [LARGE SCALE GENOMIC DNA]</scope>
</reference>
<dbReference type="Proteomes" id="UP000594638">
    <property type="component" value="Unassembled WGS sequence"/>
</dbReference>
<dbReference type="Gramene" id="OE9A076657T1">
    <property type="protein sequence ID" value="OE9A076657C1"/>
    <property type="gene ID" value="OE9A076657"/>
</dbReference>
<name>A0A8S0TY37_OLEEU</name>
<accession>A0A8S0TY37</accession>
<dbReference type="InterPro" id="IPR058533">
    <property type="entry name" value="Cation_efflux_TM"/>
</dbReference>
<evidence type="ECO:0000256" key="1">
    <source>
        <dbReference type="ARBA" id="ARBA00004141"/>
    </source>
</evidence>
<feature type="region of interest" description="Disordered" evidence="6">
    <location>
        <begin position="1"/>
        <end position="30"/>
    </location>
</feature>
<keyword evidence="9" id="KW-1185">Reference proteome</keyword>
<keyword evidence="2" id="KW-0813">Transport</keyword>
<evidence type="ECO:0000256" key="5">
    <source>
        <dbReference type="ARBA" id="ARBA00023136"/>
    </source>
</evidence>
<evidence type="ECO:0000313" key="9">
    <source>
        <dbReference type="Proteomes" id="UP000594638"/>
    </source>
</evidence>
<sequence length="85" mass="8854">MAELLALNPEAFPPPAAGSPLRQGGGEDFPPWPSCKALTGYRSGSTAIVADAVHSISDMVLSGVALLSFKAASIPKDREHPYGDF</sequence>
<organism evidence="8 9">
    <name type="scientific">Olea europaea subsp. europaea</name>
    <dbReference type="NCBI Taxonomy" id="158383"/>
    <lineage>
        <taxon>Eukaryota</taxon>
        <taxon>Viridiplantae</taxon>
        <taxon>Streptophyta</taxon>
        <taxon>Embryophyta</taxon>
        <taxon>Tracheophyta</taxon>
        <taxon>Spermatophyta</taxon>
        <taxon>Magnoliopsida</taxon>
        <taxon>eudicotyledons</taxon>
        <taxon>Gunneridae</taxon>
        <taxon>Pentapetalae</taxon>
        <taxon>asterids</taxon>
        <taxon>lamiids</taxon>
        <taxon>Lamiales</taxon>
        <taxon>Oleaceae</taxon>
        <taxon>Oleeae</taxon>
        <taxon>Olea</taxon>
    </lineage>
</organism>
<dbReference type="Gene3D" id="1.20.1510.10">
    <property type="entry name" value="Cation efflux protein transmembrane domain"/>
    <property type="match status" value="1"/>
</dbReference>
<keyword evidence="3" id="KW-0812">Transmembrane</keyword>
<proteinExistence type="predicted"/>
<evidence type="ECO:0000256" key="4">
    <source>
        <dbReference type="ARBA" id="ARBA00022989"/>
    </source>
</evidence>
<comment type="subcellular location">
    <subcellularLocation>
        <location evidence="1">Membrane</location>
        <topology evidence="1">Multi-pass membrane protein</topology>
    </subcellularLocation>
</comment>
<dbReference type="AlphaFoldDB" id="A0A8S0TY37"/>
<evidence type="ECO:0000256" key="2">
    <source>
        <dbReference type="ARBA" id="ARBA00022448"/>
    </source>
</evidence>
<dbReference type="EMBL" id="CACTIH010007326">
    <property type="protein sequence ID" value="CAA3009804.1"/>
    <property type="molecule type" value="Genomic_DNA"/>
</dbReference>
<dbReference type="PANTHER" id="PTHR43840">
    <property type="entry name" value="MITOCHONDRIAL METAL TRANSPORTER 1-RELATED"/>
    <property type="match status" value="1"/>
</dbReference>
<dbReference type="GO" id="GO:0008324">
    <property type="term" value="F:monoatomic cation transmembrane transporter activity"/>
    <property type="evidence" value="ECO:0007669"/>
    <property type="project" value="InterPro"/>
</dbReference>
<gene>
    <name evidence="8" type="ORF">OLEA9_A076657</name>
</gene>
<comment type="caution">
    <text evidence="8">The sequence shown here is derived from an EMBL/GenBank/DDBJ whole genome shotgun (WGS) entry which is preliminary data.</text>
</comment>
<evidence type="ECO:0000259" key="7">
    <source>
        <dbReference type="Pfam" id="PF01545"/>
    </source>
</evidence>
<dbReference type="GO" id="GO:0016020">
    <property type="term" value="C:membrane"/>
    <property type="evidence" value="ECO:0007669"/>
    <property type="project" value="UniProtKB-SubCell"/>
</dbReference>
<dbReference type="InterPro" id="IPR050291">
    <property type="entry name" value="CDF_Transporter"/>
</dbReference>